<feature type="non-terminal residue" evidence="3">
    <location>
        <position position="369"/>
    </location>
</feature>
<dbReference type="AlphaFoldDB" id="A0AAD5XFU7"/>
<keyword evidence="2" id="KW-1133">Transmembrane helix</keyword>
<feature type="region of interest" description="Disordered" evidence="1">
    <location>
        <begin position="337"/>
        <end position="369"/>
    </location>
</feature>
<dbReference type="EMBL" id="JADGJH010000912">
    <property type="protein sequence ID" value="KAJ3121061.1"/>
    <property type="molecule type" value="Genomic_DNA"/>
</dbReference>
<feature type="region of interest" description="Disordered" evidence="1">
    <location>
        <begin position="117"/>
        <end position="205"/>
    </location>
</feature>
<evidence type="ECO:0000313" key="4">
    <source>
        <dbReference type="Proteomes" id="UP001211907"/>
    </source>
</evidence>
<feature type="compositionally biased region" description="Polar residues" evidence="1">
    <location>
        <begin position="168"/>
        <end position="189"/>
    </location>
</feature>
<sequence>MSNALATASETTTSPTTSLTVVTVPLKHSAGLASAPVTETATLTGSRAETNTKVETGTATAWIAGSTGAQNATSKIAISHGPSAGIVAAIVAPLCLLFFLLGVITARVLLRRIRKNNNNSNSNNNNNNDNHNVNNTSNSSEMQLFNQGGSRGGTSGSSSSEGMLESSLQYSDSPTIAPSRLHTSPTKNSFGAEKNNAELNGSDISSNANTIDNDATAPPLSKIDHVLLTSASALTPAFASTSTVDGLSRPISLRQSQTQQQASVLHRSNSRSLAMLESLEPPPPYQQFSLDVTTPDPIIMPSAPNLENLLSIETLSNHNPNIRAVSQERMQHQNAFAGDRNDHARQRQNEHQLQMERRRRWSLNDATEA</sequence>
<gene>
    <name evidence="3" type="ORF">HK100_012540</name>
</gene>
<protein>
    <submittedName>
        <fullName evidence="3">Uncharacterized protein</fullName>
    </submittedName>
</protein>
<keyword evidence="4" id="KW-1185">Reference proteome</keyword>
<dbReference type="Proteomes" id="UP001211907">
    <property type="component" value="Unassembled WGS sequence"/>
</dbReference>
<feature type="compositionally biased region" description="Basic and acidic residues" evidence="1">
    <location>
        <begin position="339"/>
        <end position="356"/>
    </location>
</feature>
<evidence type="ECO:0000313" key="3">
    <source>
        <dbReference type="EMBL" id="KAJ3121061.1"/>
    </source>
</evidence>
<keyword evidence="2" id="KW-0812">Transmembrane</keyword>
<evidence type="ECO:0000256" key="1">
    <source>
        <dbReference type="SAM" id="MobiDB-lite"/>
    </source>
</evidence>
<name>A0AAD5XFU7_9FUNG</name>
<accession>A0AAD5XFU7</accession>
<feature type="compositionally biased region" description="Low complexity" evidence="1">
    <location>
        <begin position="156"/>
        <end position="167"/>
    </location>
</feature>
<comment type="caution">
    <text evidence="3">The sequence shown here is derived from an EMBL/GenBank/DDBJ whole genome shotgun (WGS) entry which is preliminary data.</text>
</comment>
<feature type="transmembrane region" description="Helical" evidence="2">
    <location>
        <begin position="86"/>
        <end position="110"/>
    </location>
</feature>
<proteinExistence type="predicted"/>
<feature type="compositionally biased region" description="Low complexity" evidence="1">
    <location>
        <begin position="117"/>
        <end position="140"/>
    </location>
</feature>
<reference evidence="3" key="1">
    <citation type="submission" date="2020-05" db="EMBL/GenBank/DDBJ databases">
        <title>Phylogenomic resolution of chytrid fungi.</title>
        <authorList>
            <person name="Stajich J.E."/>
            <person name="Amses K."/>
            <person name="Simmons R."/>
            <person name="Seto K."/>
            <person name="Myers J."/>
            <person name="Bonds A."/>
            <person name="Quandt C.A."/>
            <person name="Barry K."/>
            <person name="Liu P."/>
            <person name="Grigoriev I."/>
            <person name="Longcore J.E."/>
            <person name="James T.Y."/>
        </authorList>
    </citation>
    <scope>NUCLEOTIDE SEQUENCE</scope>
    <source>
        <strain evidence="3">JEL0513</strain>
    </source>
</reference>
<organism evidence="3 4">
    <name type="scientific">Physocladia obscura</name>
    <dbReference type="NCBI Taxonomy" id="109957"/>
    <lineage>
        <taxon>Eukaryota</taxon>
        <taxon>Fungi</taxon>
        <taxon>Fungi incertae sedis</taxon>
        <taxon>Chytridiomycota</taxon>
        <taxon>Chytridiomycota incertae sedis</taxon>
        <taxon>Chytridiomycetes</taxon>
        <taxon>Chytridiales</taxon>
        <taxon>Chytriomycetaceae</taxon>
        <taxon>Physocladia</taxon>
    </lineage>
</organism>
<evidence type="ECO:0000256" key="2">
    <source>
        <dbReference type="SAM" id="Phobius"/>
    </source>
</evidence>
<keyword evidence="2" id="KW-0472">Membrane</keyword>